<dbReference type="EMBL" id="CADCWE010000155">
    <property type="protein sequence ID" value="CAA9545841.1"/>
    <property type="molecule type" value="Genomic_DNA"/>
</dbReference>
<feature type="region of interest" description="Disordered" evidence="1">
    <location>
        <begin position="185"/>
        <end position="204"/>
    </location>
</feature>
<organism evidence="2">
    <name type="scientific">uncultured Thermomicrobiales bacterium</name>
    <dbReference type="NCBI Taxonomy" id="1645740"/>
    <lineage>
        <taxon>Bacteria</taxon>
        <taxon>Pseudomonadati</taxon>
        <taxon>Thermomicrobiota</taxon>
        <taxon>Thermomicrobia</taxon>
        <taxon>Thermomicrobiales</taxon>
        <taxon>environmental samples</taxon>
    </lineage>
</organism>
<reference evidence="2" key="1">
    <citation type="submission" date="2020-02" db="EMBL/GenBank/DDBJ databases">
        <authorList>
            <person name="Meier V. D."/>
        </authorList>
    </citation>
    <scope>NUCLEOTIDE SEQUENCE</scope>
    <source>
        <strain evidence="2">AVDCRST_MAG73</strain>
    </source>
</reference>
<feature type="non-terminal residue" evidence="2">
    <location>
        <position position="238"/>
    </location>
</feature>
<evidence type="ECO:0000313" key="2">
    <source>
        <dbReference type="EMBL" id="CAA9545841.1"/>
    </source>
</evidence>
<accession>A0A6J4UE03</accession>
<proteinExistence type="predicted"/>
<feature type="region of interest" description="Disordered" evidence="1">
    <location>
        <begin position="21"/>
        <end position="41"/>
    </location>
</feature>
<name>A0A6J4UE03_9BACT</name>
<dbReference type="AlphaFoldDB" id="A0A6J4UE03"/>
<protein>
    <submittedName>
        <fullName evidence="2">Uncharacterized protein</fullName>
    </submittedName>
</protein>
<evidence type="ECO:0000256" key="1">
    <source>
        <dbReference type="SAM" id="MobiDB-lite"/>
    </source>
</evidence>
<gene>
    <name evidence="2" type="ORF">AVDCRST_MAG73-2402</name>
</gene>
<sequence>MAEITLSDLLAWEPRLRPSPGVDGLAAGGGRSGPAAAVGPDAEREVTWAVTARATTPMLPPLRGGELVLLPRRMLTEAGVALPMLMRELAGHRVAAVVLEAAPQAGTGGGPPVLLAAPTTPELESDINRLLTERRGDLYRAGTELERMLADLTTAGADLGRLLAAAAAALGLPLAVLDAHGEPMATSGPDGVPPTTIQSQGGAGWRGLPRADRLAVPLTLGGTLWLGPVPPARRALAR</sequence>